<evidence type="ECO:0000256" key="4">
    <source>
        <dbReference type="ARBA" id="ARBA00023136"/>
    </source>
</evidence>
<feature type="transmembrane region" description="Helical" evidence="5">
    <location>
        <begin position="12"/>
        <end position="30"/>
    </location>
</feature>
<protein>
    <submittedName>
        <fullName evidence="6">Serine/threonine exchanger SteT</fullName>
    </submittedName>
</protein>
<keyword evidence="4 5" id="KW-0472">Membrane</keyword>
<feature type="transmembrane region" description="Helical" evidence="5">
    <location>
        <begin position="355"/>
        <end position="375"/>
    </location>
</feature>
<reference evidence="6 7" key="1">
    <citation type="journal article" date="2014" name="Int. J. Syst. Evol. Microbiol.">
        <title>Jeotgalibaca dankookensis gen. nov., sp. nov., a member of the family Carnobacteriaceae, isolated from seujeot (Korean traditional food).</title>
        <authorList>
            <person name="Lee D.G."/>
            <person name="Trujillo M.E."/>
            <person name="Kang H."/>
            <person name="Ahn T.Y."/>
        </authorList>
    </citation>
    <scope>NUCLEOTIDE SEQUENCE [LARGE SCALE GENOMIC DNA]</scope>
    <source>
        <strain evidence="6 7">EX-07</strain>
    </source>
</reference>
<dbReference type="RefSeq" id="WP_062471600.1">
    <property type="nucleotide sequence ID" value="NZ_BBYN01000030.1"/>
</dbReference>
<dbReference type="OrthoDB" id="3181223at2"/>
<keyword evidence="2 5" id="KW-0812">Transmembrane</keyword>
<feature type="transmembrane region" description="Helical" evidence="5">
    <location>
        <begin position="46"/>
        <end position="66"/>
    </location>
</feature>
<dbReference type="STRING" id="708126.BW727_101694"/>
<feature type="transmembrane region" description="Helical" evidence="5">
    <location>
        <begin position="326"/>
        <end position="349"/>
    </location>
</feature>
<keyword evidence="7" id="KW-1185">Reference proteome</keyword>
<organism evidence="6 7">
    <name type="scientific">Jeotgalibaca dankookensis</name>
    <dbReference type="NCBI Taxonomy" id="708126"/>
    <lineage>
        <taxon>Bacteria</taxon>
        <taxon>Bacillati</taxon>
        <taxon>Bacillota</taxon>
        <taxon>Bacilli</taxon>
        <taxon>Lactobacillales</taxon>
        <taxon>Carnobacteriaceae</taxon>
        <taxon>Jeotgalibaca</taxon>
    </lineage>
</organism>
<dbReference type="PANTHER" id="PTHR11785:SF512">
    <property type="entry name" value="SOBREMESA, ISOFORM B"/>
    <property type="match status" value="1"/>
</dbReference>
<feature type="transmembrane region" description="Helical" evidence="5">
    <location>
        <begin position="191"/>
        <end position="210"/>
    </location>
</feature>
<dbReference type="InterPro" id="IPR002293">
    <property type="entry name" value="AA/rel_permease1"/>
</dbReference>
<sequence length="440" mass="47368">MKKPELKKDINGMTALTVLIGTVIGAGIFFKPTAVYSASGAPGVGLFAWFVAGVITIAGGLTVAEIGTIYPQTGGMLVYLEEVYGEFWGFLVGWAQIVIYFPANFAALAIIFATQVVNLFAFTQESTLLIAIGTAIFIALTNFLGSKYGGGIQNVATVLKMVPLFIIIIAGLFYPGGGTERLLPFASDTRAFFPAFSGALVATLFAYDGWMNVGTLAGEMKNPGKDLPRVIVGGLSIVMAVYLAINVAYLFVVDSTTLAETATPAATVASKLFPGMGGKFITIGILISVFGAMNGYFLSGMRLPYVLAHKGMLPFADWFGQINRRTLVPTNGGIFILVISIAMMLTGSFNQLTDLIVFVIWIFSTMTFLAVILSRKREPERYRAYRVPFYPFIPLLAIAGGLFIMISTLLTQPLNSFLGLSLTLLGWPVYHYSQKKANIG</sequence>
<feature type="transmembrane region" description="Helical" evidence="5">
    <location>
        <begin position="280"/>
        <end position="305"/>
    </location>
</feature>
<evidence type="ECO:0000313" key="7">
    <source>
        <dbReference type="Proteomes" id="UP000188993"/>
    </source>
</evidence>
<dbReference type="Gene3D" id="1.20.1740.10">
    <property type="entry name" value="Amino acid/polyamine transporter I"/>
    <property type="match status" value="1"/>
</dbReference>
<feature type="transmembrane region" description="Helical" evidence="5">
    <location>
        <begin position="230"/>
        <end position="252"/>
    </location>
</feature>
<evidence type="ECO:0000256" key="3">
    <source>
        <dbReference type="ARBA" id="ARBA00022989"/>
    </source>
</evidence>
<dbReference type="Proteomes" id="UP000188993">
    <property type="component" value="Chromosome"/>
</dbReference>
<name>A0A1S6IRA8_9LACT</name>
<dbReference type="PIRSF" id="PIRSF006060">
    <property type="entry name" value="AA_transporter"/>
    <property type="match status" value="1"/>
</dbReference>
<proteinExistence type="predicted"/>
<dbReference type="GO" id="GO:0016020">
    <property type="term" value="C:membrane"/>
    <property type="evidence" value="ECO:0007669"/>
    <property type="project" value="UniProtKB-SubCell"/>
</dbReference>
<evidence type="ECO:0000256" key="1">
    <source>
        <dbReference type="ARBA" id="ARBA00004141"/>
    </source>
</evidence>
<comment type="subcellular location">
    <subcellularLocation>
        <location evidence="1">Membrane</location>
        <topology evidence="1">Multi-pass membrane protein</topology>
    </subcellularLocation>
</comment>
<gene>
    <name evidence="6" type="primary">steT_1</name>
    <name evidence="6" type="ORF">BW727_101694</name>
</gene>
<dbReference type="AlphaFoldDB" id="A0A1S6IRA8"/>
<dbReference type="KEGG" id="jda:BW727_101694"/>
<evidence type="ECO:0000256" key="2">
    <source>
        <dbReference type="ARBA" id="ARBA00022692"/>
    </source>
</evidence>
<feature type="transmembrane region" description="Helical" evidence="5">
    <location>
        <begin position="126"/>
        <end position="145"/>
    </location>
</feature>
<dbReference type="PANTHER" id="PTHR11785">
    <property type="entry name" value="AMINO ACID TRANSPORTER"/>
    <property type="match status" value="1"/>
</dbReference>
<dbReference type="EMBL" id="CP019728">
    <property type="protein sequence ID" value="AQS54059.1"/>
    <property type="molecule type" value="Genomic_DNA"/>
</dbReference>
<accession>A0A1S6IRA8</accession>
<feature type="transmembrane region" description="Helical" evidence="5">
    <location>
        <begin position="157"/>
        <end position="176"/>
    </location>
</feature>
<dbReference type="Pfam" id="PF13520">
    <property type="entry name" value="AA_permease_2"/>
    <property type="match status" value="1"/>
</dbReference>
<evidence type="ECO:0000256" key="5">
    <source>
        <dbReference type="SAM" id="Phobius"/>
    </source>
</evidence>
<keyword evidence="3 5" id="KW-1133">Transmembrane helix</keyword>
<dbReference type="GO" id="GO:0015179">
    <property type="term" value="F:L-amino acid transmembrane transporter activity"/>
    <property type="evidence" value="ECO:0007669"/>
    <property type="project" value="TreeGrafter"/>
</dbReference>
<evidence type="ECO:0000313" key="6">
    <source>
        <dbReference type="EMBL" id="AQS54059.1"/>
    </source>
</evidence>
<feature type="transmembrane region" description="Helical" evidence="5">
    <location>
        <begin position="87"/>
        <end position="114"/>
    </location>
</feature>
<dbReference type="InterPro" id="IPR050598">
    <property type="entry name" value="AminoAcid_Transporter"/>
</dbReference>
<feature type="transmembrane region" description="Helical" evidence="5">
    <location>
        <begin position="387"/>
        <end position="410"/>
    </location>
</feature>